<feature type="region of interest" description="Disordered" evidence="1">
    <location>
        <begin position="1"/>
        <end position="57"/>
    </location>
</feature>
<proteinExistence type="predicted"/>
<evidence type="ECO:0000313" key="2">
    <source>
        <dbReference type="EMBL" id="QHT01928.1"/>
    </source>
</evidence>
<reference evidence="2" key="1">
    <citation type="journal article" date="2020" name="Nature">
        <title>Giant virus diversity and host interactions through global metagenomics.</title>
        <authorList>
            <person name="Schulz F."/>
            <person name="Roux S."/>
            <person name="Paez-Espino D."/>
            <person name="Jungbluth S."/>
            <person name="Walsh D.A."/>
            <person name="Denef V.J."/>
            <person name="McMahon K.D."/>
            <person name="Konstantinidis K.T."/>
            <person name="Eloe-Fadrosh E.A."/>
            <person name="Kyrpides N.C."/>
            <person name="Woyke T."/>
        </authorList>
    </citation>
    <scope>NUCLEOTIDE SEQUENCE</scope>
    <source>
        <strain evidence="2">GVMAG-M-3300020523-10</strain>
    </source>
</reference>
<dbReference type="AlphaFoldDB" id="A0A6C0CBG0"/>
<organism evidence="2">
    <name type="scientific">viral metagenome</name>
    <dbReference type="NCBI Taxonomy" id="1070528"/>
    <lineage>
        <taxon>unclassified sequences</taxon>
        <taxon>metagenomes</taxon>
        <taxon>organismal metagenomes</taxon>
    </lineage>
</organism>
<feature type="compositionally biased region" description="Basic residues" evidence="1">
    <location>
        <begin position="7"/>
        <end position="25"/>
    </location>
</feature>
<protein>
    <submittedName>
        <fullName evidence="2">Uncharacterized protein</fullName>
    </submittedName>
</protein>
<dbReference type="EMBL" id="MN739383">
    <property type="protein sequence ID" value="QHT01928.1"/>
    <property type="molecule type" value="Genomic_DNA"/>
</dbReference>
<sequence>MAYTNKKSAKRKHRKHRKYRRRTKKGGVVTLVDHTQVPKKKHPANKKGNMAARATATETETIQDVATDYTRGALDNALSIFSRQQQEPSIGVTVHGKSRAKREGPTPGQIKKAEEKALAKQLKEEEKALKKAKQEQEKADKKAKKEEIKAAEEVTSAAVNQAFSRMFGEKYKASGPKLRKRN</sequence>
<evidence type="ECO:0000256" key="1">
    <source>
        <dbReference type="SAM" id="MobiDB-lite"/>
    </source>
</evidence>
<name>A0A6C0CBG0_9ZZZZ</name>
<accession>A0A6C0CBG0</accession>
<feature type="region of interest" description="Disordered" evidence="1">
    <location>
        <begin position="126"/>
        <end position="151"/>
    </location>
</feature>
<feature type="region of interest" description="Disordered" evidence="1">
    <location>
        <begin position="87"/>
        <end position="112"/>
    </location>
</feature>